<dbReference type="PROSITE" id="PS00622">
    <property type="entry name" value="HTH_LUXR_1"/>
    <property type="match status" value="1"/>
</dbReference>
<comment type="caution">
    <text evidence="6">The sequence shown here is derived from an EMBL/GenBank/DDBJ whole genome shotgun (WGS) entry which is preliminary data.</text>
</comment>
<dbReference type="Gene3D" id="3.40.50.2300">
    <property type="match status" value="1"/>
</dbReference>
<dbReference type="SMART" id="SM00421">
    <property type="entry name" value="HTH_LUXR"/>
    <property type="match status" value="1"/>
</dbReference>
<keyword evidence="1 3" id="KW-0597">Phosphoprotein</keyword>
<feature type="domain" description="HTH luxR-type" evidence="4">
    <location>
        <begin position="140"/>
        <end position="205"/>
    </location>
</feature>
<evidence type="ECO:0000256" key="3">
    <source>
        <dbReference type="PROSITE-ProRule" id="PRU00169"/>
    </source>
</evidence>
<evidence type="ECO:0000313" key="7">
    <source>
        <dbReference type="Proteomes" id="UP001235720"/>
    </source>
</evidence>
<evidence type="ECO:0000259" key="4">
    <source>
        <dbReference type="PROSITE" id="PS50043"/>
    </source>
</evidence>
<sequence>MRVLLVDDHALVRQGLRAVLATTTDCDVVGEAGTGEEAVERASSLHPDVVVMDLSMPGAGGVEATRVIRTTMPAVRVLVLTTFSDDERVRAALAAGATGYLLKDAAPEEVVAAVRSTARDEAPVDPRVARALLPGAPVPGRDRGPALPPRERDVLDRIARGLSNRQIATELGIAERTVKVHVGSLFRRIGVADRTSAALWARDHGW</sequence>
<keyword evidence="7" id="KW-1185">Reference proteome</keyword>
<dbReference type="SMART" id="SM00448">
    <property type="entry name" value="REC"/>
    <property type="match status" value="1"/>
</dbReference>
<dbReference type="EMBL" id="JAUCMM010000001">
    <property type="protein sequence ID" value="MDM7887269.1"/>
    <property type="molecule type" value="Genomic_DNA"/>
</dbReference>
<dbReference type="Pfam" id="PF00196">
    <property type="entry name" value="GerE"/>
    <property type="match status" value="1"/>
</dbReference>
<name>A0ABT7TD34_9MICO</name>
<evidence type="ECO:0000313" key="6">
    <source>
        <dbReference type="EMBL" id="MDM7887269.1"/>
    </source>
</evidence>
<dbReference type="PANTHER" id="PTHR43214">
    <property type="entry name" value="TWO-COMPONENT RESPONSE REGULATOR"/>
    <property type="match status" value="1"/>
</dbReference>
<dbReference type="RefSeq" id="WP_289469004.1">
    <property type="nucleotide sequence ID" value="NZ_JAUCMM010000001.1"/>
</dbReference>
<dbReference type="Pfam" id="PF00072">
    <property type="entry name" value="Response_reg"/>
    <property type="match status" value="1"/>
</dbReference>
<dbReference type="PRINTS" id="PR00038">
    <property type="entry name" value="HTHLUXR"/>
</dbReference>
<dbReference type="SUPFAM" id="SSF52172">
    <property type="entry name" value="CheY-like"/>
    <property type="match status" value="1"/>
</dbReference>
<proteinExistence type="predicted"/>
<reference evidence="6 7" key="1">
    <citation type="submission" date="2023-06" db="EMBL/GenBank/DDBJ databases">
        <authorList>
            <person name="Feng G."/>
            <person name="Li J."/>
            <person name="Zhu H."/>
        </authorList>
    </citation>
    <scope>NUCLEOTIDE SEQUENCE [LARGE SCALE GENOMIC DNA]</scope>
    <source>
        <strain evidence="6 7">RHCJP20</strain>
    </source>
</reference>
<evidence type="ECO:0000259" key="5">
    <source>
        <dbReference type="PROSITE" id="PS50110"/>
    </source>
</evidence>
<accession>A0ABT7TD34</accession>
<dbReference type="InterPro" id="IPR039420">
    <property type="entry name" value="WalR-like"/>
</dbReference>
<organism evidence="6 7">
    <name type="scientific">Curtobacterium subtropicum</name>
    <dbReference type="NCBI Taxonomy" id="3055138"/>
    <lineage>
        <taxon>Bacteria</taxon>
        <taxon>Bacillati</taxon>
        <taxon>Actinomycetota</taxon>
        <taxon>Actinomycetes</taxon>
        <taxon>Micrococcales</taxon>
        <taxon>Microbacteriaceae</taxon>
        <taxon>Curtobacterium</taxon>
    </lineage>
</organism>
<dbReference type="PROSITE" id="PS50043">
    <property type="entry name" value="HTH_LUXR_2"/>
    <property type="match status" value="1"/>
</dbReference>
<protein>
    <submittedName>
        <fullName evidence="6">Response regulator transcription factor</fullName>
    </submittedName>
</protein>
<feature type="domain" description="Response regulatory" evidence="5">
    <location>
        <begin position="2"/>
        <end position="118"/>
    </location>
</feature>
<dbReference type="PANTHER" id="PTHR43214:SF43">
    <property type="entry name" value="TWO-COMPONENT RESPONSE REGULATOR"/>
    <property type="match status" value="1"/>
</dbReference>
<dbReference type="CDD" id="cd17535">
    <property type="entry name" value="REC_NarL-like"/>
    <property type="match status" value="1"/>
</dbReference>
<dbReference type="SUPFAM" id="SSF46894">
    <property type="entry name" value="C-terminal effector domain of the bipartite response regulators"/>
    <property type="match status" value="1"/>
</dbReference>
<feature type="modified residue" description="4-aspartylphosphate" evidence="3">
    <location>
        <position position="53"/>
    </location>
</feature>
<dbReference type="PROSITE" id="PS50110">
    <property type="entry name" value="RESPONSE_REGULATORY"/>
    <property type="match status" value="1"/>
</dbReference>
<dbReference type="Proteomes" id="UP001235720">
    <property type="component" value="Unassembled WGS sequence"/>
</dbReference>
<dbReference type="InterPro" id="IPR011006">
    <property type="entry name" value="CheY-like_superfamily"/>
</dbReference>
<dbReference type="InterPro" id="IPR058245">
    <property type="entry name" value="NreC/VraR/RcsB-like_REC"/>
</dbReference>
<dbReference type="InterPro" id="IPR001789">
    <property type="entry name" value="Sig_transdc_resp-reg_receiver"/>
</dbReference>
<dbReference type="CDD" id="cd06170">
    <property type="entry name" value="LuxR_C_like"/>
    <property type="match status" value="1"/>
</dbReference>
<dbReference type="InterPro" id="IPR000792">
    <property type="entry name" value="Tscrpt_reg_LuxR_C"/>
</dbReference>
<evidence type="ECO:0000256" key="2">
    <source>
        <dbReference type="ARBA" id="ARBA00023125"/>
    </source>
</evidence>
<evidence type="ECO:0000256" key="1">
    <source>
        <dbReference type="ARBA" id="ARBA00022553"/>
    </source>
</evidence>
<keyword evidence="2" id="KW-0238">DNA-binding</keyword>
<dbReference type="InterPro" id="IPR016032">
    <property type="entry name" value="Sig_transdc_resp-reg_C-effctor"/>
</dbReference>
<gene>
    <name evidence="6" type="ORF">QUG98_02275</name>
</gene>